<dbReference type="PANTHER" id="PTHR44360">
    <property type="entry name" value="DNAJ HOMOLOG SUBFAMILY B MEMBER 9"/>
    <property type="match status" value="1"/>
</dbReference>
<name>A0A1N6J198_9BACT</name>
<dbReference type="GO" id="GO:0051087">
    <property type="term" value="F:protein-folding chaperone binding"/>
    <property type="evidence" value="ECO:0007669"/>
    <property type="project" value="TreeGrafter"/>
</dbReference>
<dbReference type="AlphaFoldDB" id="A0A1N6J198"/>
<dbReference type="Pfam" id="PF00226">
    <property type="entry name" value="DnaJ"/>
    <property type="match status" value="1"/>
</dbReference>
<keyword evidence="1" id="KW-0143">Chaperone</keyword>
<proteinExistence type="predicted"/>
<dbReference type="CDD" id="cd06257">
    <property type="entry name" value="DnaJ"/>
    <property type="match status" value="1"/>
</dbReference>
<dbReference type="InterPro" id="IPR001623">
    <property type="entry name" value="DnaJ_domain"/>
</dbReference>
<evidence type="ECO:0000313" key="4">
    <source>
        <dbReference type="Proteomes" id="UP000185003"/>
    </source>
</evidence>
<evidence type="ECO:0000256" key="1">
    <source>
        <dbReference type="ARBA" id="ARBA00023186"/>
    </source>
</evidence>
<dbReference type="InterPro" id="IPR051948">
    <property type="entry name" value="Hsp70_co-chaperone_J-domain"/>
</dbReference>
<dbReference type="Gene3D" id="1.10.287.110">
    <property type="entry name" value="DnaJ domain"/>
    <property type="match status" value="1"/>
</dbReference>
<keyword evidence="4" id="KW-1185">Reference proteome</keyword>
<dbReference type="STRING" id="536979.SAMN04488055_3538"/>
<dbReference type="GO" id="GO:0036503">
    <property type="term" value="P:ERAD pathway"/>
    <property type="evidence" value="ECO:0007669"/>
    <property type="project" value="TreeGrafter"/>
</dbReference>
<dbReference type="InterPro" id="IPR036869">
    <property type="entry name" value="J_dom_sf"/>
</dbReference>
<gene>
    <name evidence="3" type="ORF">SAMN04488055_3538</name>
</gene>
<dbReference type="GO" id="GO:0051787">
    <property type="term" value="F:misfolded protein binding"/>
    <property type="evidence" value="ECO:0007669"/>
    <property type="project" value="TreeGrafter"/>
</dbReference>
<dbReference type="RefSeq" id="WP_074240767.1">
    <property type="nucleotide sequence ID" value="NZ_FSRA01000002.1"/>
</dbReference>
<dbReference type="Proteomes" id="UP000185003">
    <property type="component" value="Unassembled WGS sequence"/>
</dbReference>
<reference evidence="3 4" key="1">
    <citation type="submission" date="2016-11" db="EMBL/GenBank/DDBJ databases">
        <authorList>
            <person name="Jaros S."/>
            <person name="Januszkiewicz K."/>
            <person name="Wedrychowicz H."/>
        </authorList>
    </citation>
    <scope>NUCLEOTIDE SEQUENCE [LARGE SCALE GENOMIC DNA]</scope>
    <source>
        <strain evidence="3 4">DSM 24787</strain>
    </source>
</reference>
<feature type="domain" description="J" evidence="2">
    <location>
        <begin position="3"/>
        <end position="68"/>
    </location>
</feature>
<dbReference type="SUPFAM" id="SSF46565">
    <property type="entry name" value="Chaperone J-domain"/>
    <property type="match status" value="1"/>
</dbReference>
<dbReference type="EMBL" id="FSRA01000002">
    <property type="protein sequence ID" value="SIO38033.1"/>
    <property type="molecule type" value="Genomic_DNA"/>
</dbReference>
<sequence>MHNYYTILGIADFSGAEEIKAAHRRLSKRYHPDLNNGNKLYEERFREIQHAYEQLRDPLTKERHDNRLRYSYAAKNTFIEPEPVVVQPDTAVIKWRRSRGAAIACLILLPLFARVLFSKPWEANARVQETFTVGSEREAVLNAQGKPHWTTKQGSVEMWAYGKSFVIFQDGTVSNYLNLDSNLHISAAASYE</sequence>
<evidence type="ECO:0000259" key="2">
    <source>
        <dbReference type="PROSITE" id="PS50076"/>
    </source>
</evidence>
<protein>
    <submittedName>
        <fullName evidence="3">DnaJ domain-containing protein</fullName>
    </submittedName>
</protein>
<dbReference type="SMART" id="SM00271">
    <property type="entry name" value="DnaJ"/>
    <property type="match status" value="1"/>
</dbReference>
<organism evidence="3 4">
    <name type="scientific">Chitinophaga niabensis</name>
    <dbReference type="NCBI Taxonomy" id="536979"/>
    <lineage>
        <taxon>Bacteria</taxon>
        <taxon>Pseudomonadati</taxon>
        <taxon>Bacteroidota</taxon>
        <taxon>Chitinophagia</taxon>
        <taxon>Chitinophagales</taxon>
        <taxon>Chitinophagaceae</taxon>
        <taxon>Chitinophaga</taxon>
    </lineage>
</organism>
<accession>A0A1N6J198</accession>
<dbReference type="OrthoDB" id="9779622at2"/>
<evidence type="ECO:0000313" key="3">
    <source>
        <dbReference type="EMBL" id="SIO38033.1"/>
    </source>
</evidence>
<dbReference type="PRINTS" id="PR00625">
    <property type="entry name" value="JDOMAIN"/>
</dbReference>
<dbReference type="PANTHER" id="PTHR44360:SF1">
    <property type="entry name" value="DNAJ HOMOLOG SUBFAMILY B MEMBER 9"/>
    <property type="match status" value="1"/>
</dbReference>
<dbReference type="PROSITE" id="PS50076">
    <property type="entry name" value="DNAJ_2"/>
    <property type="match status" value="1"/>
</dbReference>